<dbReference type="EMBL" id="CAJNRD030001116">
    <property type="protein sequence ID" value="CAG5075448.1"/>
    <property type="molecule type" value="Genomic_DNA"/>
</dbReference>
<keyword evidence="1" id="KW-1133">Transmembrane helix</keyword>
<proteinExistence type="predicted"/>
<comment type="caution">
    <text evidence="2">The sequence shown here is derived from an EMBL/GenBank/DDBJ whole genome shotgun (WGS) entry which is preliminary data.</text>
</comment>
<keyword evidence="1" id="KW-0472">Membrane</keyword>
<reference evidence="2" key="1">
    <citation type="submission" date="2021-04" db="EMBL/GenBank/DDBJ databases">
        <authorList>
            <person name="Chebbi M.A.C M."/>
        </authorList>
    </citation>
    <scope>NUCLEOTIDE SEQUENCE</scope>
</reference>
<evidence type="ECO:0000313" key="2">
    <source>
        <dbReference type="EMBL" id="CAG5075448.1"/>
    </source>
</evidence>
<accession>A0A8J2ENF8</accession>
<keyword evidence="1" id="KW-0812">Transmembrane</keyword>
<protein>
    <submittedName>
        <fullName evidence="2">Uncharacterized protein</fullName>
    </submittedName>
</protein>
<evidence type="ECO:0000313" key="3">
    <source>
        <dbReference type="Proteomes" id="UP000786811"/>
    </source>
</evidence>
<organism evidence="2 3">
    <name type="scientific">Cotesia congregata</name>
    <name type="common">Parasitoid wasp</name>
    <name type="synonym">Apanteles congregatus</name>
    <dbReference type="NCBI Taxonomy" id="51543"/>
    <lineage>
        <taxon>Eukaryota</taxon>
        <taxon>Metazoa</taxon>
        <taxon>Ecdysozoa</taxon>
        <taxon>Arthropoda</taxon>
        <taxon>Hexapoda</taxon>
        <taxon>Insecta</taxon>
        <taxon>Pterygota</taxon>
        <taxon>Neoptera</taxon>
        <taxon>Endopterygota</taxon>
        <taxon>Hymenoptera</taxon>
        <taxon>Apocrita</taxon>
        <taxon>Ichneumonoidea</taxon>
        <taxon>Braconidae</taxon>
        <taxon>Microgastrinae</taxon>
        <taxon>Cotesia</taxon>
    </lineage>
</organism>
<name>A0A8J2ENF8_COTCN</name>
<evidence type="ECO:0000256" key="1">
    <source>
        <dbReference type="SAM" id="Phobius"/>
    </source>
</evidence>
<gene>
    <name evidence="2" type="ORF">HICCMSTLAB_LOCUS1602</name>
</gene>
<keyword evidence="3" id="KW-1185">Reference proteome</keyword>
<dbReference type="AlphaFoldDB" id="A0A8J2ENF8"/>
<feature type="transmembrane region" description="Helical" evidence="1">
    <location>
        <begin position="62"/>
        <end position="79"/>
    </location>
</feature>
<sequence>MLAVAVFIAAVKAAVSSVLRPISRKTPPRFVCLIDFMSTPVSIGLTLVLISLRRSAYVRPSAGWTSTAFVLVFFILGFLEPPLLGWF</sequence>
<feature type="transmembrane region" description="Helical" evidence="1">
    <location>
        <begin position="29"/>
        <end position="50"/>
    </location>
</feature>
<dbReference type="Proteomes" id="UP000786811">
    <property type="component" value="Unassembled WGS sequence"/>
</dbReference>